<sequence>MTTPSQASPFFRGKVPWFGTGFAFQPRKRHPSAERRGDLHNIQMPIRLMLAYVPTETAETEYERQSAFPRLKPPPAASYRAELAGDVMCLSAHARRLPCFPWPPDLDHRLLGVKGNEIECRTDCFVFNPLAPAPAACGPRRTMSVLLKPPDLE</sequence>
<reference evidence="1 2" key="1">
    <citation type="journal article" date="2015" name="BMC Genomics">
        <title>Gene expression during zombie ant biting behavior reflects the complexity underlying fungal parasitic behavioral manipulation.</title>
        <authorList>
            <person name="de Bekker C."/>
            <person name="Ohm R.A."/>
            <person name="Loreto R.G."/>
            <person name="Sebastian A."/>
            <person name="Albert I."/>
            <person name="Merrow M."/>
            <person name="Brachmann A."/>
            <person name="Hughes D.P."/>
        </authorList>
    </citation>
    <scope>NUCLEOTIDE SEQUENCE [LARGE SCALE GENOMIC DNA]</scope>
    <source>
        <strain evidence="1 2">SC16a</strain>
    </source>
</reference>
<comment type="caution">
    <text evidence="1">The sequence shown here is derived from an EMBL/GenBank/DDBJ whole genome shotgun (WGS) entry which is preliminary data.</text>
</comment>
<proteinExistence type="predicted"/>
<name>A0A2A9PPT8_OPHUN</name>
<dbReference type="EMBL" id="LAZP02000017">
    <property type="protein sequence ID" value="PFH62796.1"/>
    <property type="molecule type" value="Genomic_DNA"/>
</dbReference>
<reference evidence="1 2" key="2">
    <citation type="journal article" date="2017" name="Sci. Rep.">
        <title>Ant-infecting Ophiocordyceps genomes reveal a high diversity of potential behavioral manipulation genes and a possible major role for enterotoxins.</title>
        <authorList>
            <person name="de Bekker C."/>
            <person name="Ohm R.A."/>
            <person name="Evans H.C."/>
            <person name="Brachmann A."/>
            <person name="Hughes D.P."/>
        </authorList>
    </citation>
    <scope>NUCLEOTIDE SEQUENCE [LARGE SCALE GENOMIC DNA]</scope>
    <source>
        <strain evidence="1 2">SC16a</strain>
    </source>
</reference>
<keyword evidence="2" id="KW-1185">Reference proteome</keyword>
<dbReference type="AlphaFoldDB" id="A0A2A9PPT8"/>
<organism evidence="1 2">
    <name type="scientific">Ophiocordyceps unilateralis</name>
    <name type="common">Zombie-ant fungus</name>
    <name type="synonym">Torrubia unilateralis</name>
    <dbReference type="NCBI Taxonomy" id="268505"/>
    <lineage>
        <taxon>Eukaryota</taxon>
        <taxon>Fungi</taxon>
        <taxon>Dikarya</taxon>
        <taxon>Ascomycota</taxon>
        <taxon>Pezizomycotina</taxon>
        <taxon>Sordariomycetes</taxon>
        <taxon>Hypocreomycetidae</taxon>
        <taxon>Hypocreales</taxon>
        <taxon>Ophiocordycipitaceae</taxon>
        <taxon>Ophiocordyceps</taxon>
    </lineage>
</organism>
<accession>A0A2A9PPT8</accession>
<gene>
    <name evidence="1" type="ORF">XA68_11808</name>
</gene>
<protein>
    <submittedName>
        <fullName evidence="1">Uncharacterized protein</fullName>
    </submittedName>
</protein>
<evidence type="ECO:0000313" key="1">
    <source>
        <dbReference type="EMBL" id="PFH62796.1"/>
    </source>
</evidence>
<evidence type="ECO:0000313" key="2">
    <source>
        <dbReference type="Proteomes" id="UP000037136"/>
    </source>
</evidence>
<dbReference type="Proteomes" id="UP000037136">
    <property type="component" value="Unassembled WGS sequence"/>
</dbReference>